<dbReference type="PROSITE" id="PS00108">
    <property type="entry name" value="PROTEIN_KINASE_ST"/>
    <property type="match status" value="1"/>
</dbReference>
<keyword evidence="1" id="KW-0808">Transferase</keyword>
<dbReference type="InterPro" id="IPR008271">
    <property type="entry name" value="Ser/Thr_kinase_AS"/>
</dbReference>
<dbReference type="InterPro" id="IPR000719">
    <property type="entry name" value="Prot_kinase_dom"/>
</dbReference>
<dbReference type="Gene3D" id="1.25.40.10">
    <property type="entry name" value="Tetratricopeptide repeat domain"/>
    <property type="match status" value="3"/>
</dbReference>
<accession>A0A8A4TS56</accession>
<dbReference type="InterPro" id="IPR011990">
    <property type="entry name" value="TPR-like_helical_dom_sf"/>
</dbReference>
<evidence type="ECO:0000313" key="8">
    <source>
        <dbReference type="EMBL" id="QTD51861.1"/>
    </source>
</evidence>
<dbReference type="Pfam" id="PF00069">
    <property type="entry name" value="Pkinase"/>
    <property type="match status" value="1"/>
</dbReference>
<feature type="repeat" description="TPR" evidence="5">
    <location>
        <begin position="738"/>
        <end position="771"/>
    </location>
</feature>
<dbReference type="PROSITE" id="PS50005">
    <property type="entry name" value="TPR"/>
    <property type="match status" value="2"/>
</dbReference>
<evidence type="ECO:0000313" key="9">
    <source>
        <dbReference type="Proteomes" id="UP000663929"/>
    </source>
</evidence>
<dbReference type="SUPFAM" id="SSF56112">
    <property type="entry name" value="Protein kinase-like (PK-like)"/>
    <property type="match status" value="1"/>
</dbReference>
<dbReference type="SMART" id="SM00028">
    <property type="entry name" value="TPR"/>
    <property type="match status" value="5"/>
</dbReference>
<dbReference type="CDD" id="cd14014">
    <property type="entry name" value="STKc_PknB_like"/>
    <property type="match status" value="1"/>
</dbReference>
<name>A0A8A4TS56_SULCO</name>
<keyword evidence="9" id="KW-1185">Reference proteome</keyword>
<evidence type="ECO:0000256" key="3">
    <source>
        <dbReference type="ARBA" id="ARBA00022777"/>
    </source>
</evidence>
<dbReference type="InterPro" id="IPR017441">
    <property type="entry name" value="Protein_kinase_ATP_BS"/>
</dbReference>
<dbReference type="InterPro" id="IPR019734">
    <property type="entry name" value="TPR_rpt"/>
</dbReference>
<reference evidence="8" key="1">
    <citation type="submission" date="2021-03" db="EMBL/GenBank/DDBJ databases">
        <title>Acanthopleuribacteraceae sp. M133.</title>
        <authorList>
            <person name="Wang G."/>
        </authorList>
    </citation>
    <scope>NUCLEOTIDE SEQUENCE</scope>
    <source>
        <strain evidence="8">M133</strain>
    </source>
</reference>
<dbReference type="SUPFAM" id="SSF48452">
    <property type="entry name" value="TPR-like"/>
    <property type="match status" value="3"/>
</dbReference>
<evidence type="ECO:0000256" key="1">
    <source>
        <dbReference type="ARBA" id="ARBA00022679"/>
    </source>
</evidence>
<dbReference type="KEGG" id="scor:J3U87_05265"/>
<dbReference type="Gene3D" id="1.10.510.10">
    <property type="entry name" value="Transferase(Phosphotransferase) domain 1"/>
    <property type="match status" value="1"/>
</dbReference>
<evidence type="ECO:0000256" key="5">
    <source>
        <dbReference type="PROSITE-ProRule" id="PRU00339"/>
    </source>
</evidence>
<keyword evidence="5" id="KW-0802">TPR repeat</keyword>
<evidence type="ECO:0000256" key="6">
    <source>
        <dbReference type="PROSITE-ProRule" id="PRU10141"/>
    </source>
</evidence>
<keyword evidence="2 6" id="KW-0547">Nucleotide-binding</keyword>
<gene>
    <name evidence="8" type="ORF">J3U87_05265</name>
</gene>
<organism evidence="8 9">
    <name type="scientific">Sulfidibacter corallicola</name>
    <dbReference type="NCBI Taxonomy" id="2818388"/>
    <lineage>
        <taxon>Bacteria</taxon>
        <taxon>Pseudomonadati</taxon>
        <taxon>Acidobacteriota</taxon>
        <taxon>Holophagae</taxon>
        <taxon>Acanthopleuribacterales</taxon>
        <taxon>Acanthopleuribacteraceae</taxon>
        <taxon>Sulfidibacter</taxon>
    </lineage>
</organism>
<dbReference type="PANTHER" id="PTHR43289">
    <property type="entry name" value="MITOGEN-ACTIVATED PROTEIN KINASE KINASE KINASE 20-RELATED"/>
    <property type="match status" value="1"/>
</dbReference>
<dbReference type="RefSeq" id="WP_237381979.1">
    <property type="nucleotide sequence ID" value="NZ_CP071793.1"/>
</dbReference>
<evidence type="ECO:0000256" key="2">
    <source>
        <dbReference type="ARBA" id="ARBA00022741"/>
    </source>
</evidence>
<dbReference type="EMBL" id="CP071793">
    <property type="protein sequence ID" value="QTD51861.1"/>
    <property type="molecule type" value="Genomic_DNA"/>
</dbReference>
<protein>
    <submittedName>
        <fullName evidence="8">Protein kinase</fullName>
    </submittedName>
</protein>
<dbReference type="PROSITE" id="PS50011">
    <property type="entry name" value="PROTEIN_KINASE_DOM"/>
    <property type="match status" value="1"/>
</dbReference>
<dbReference type="PANTHER" id="PTHR43289:SF34">
    <property type="entry name" value="SERINE_THREONINE-PROTEIN KINASE YBDM-RELATED"/>
    <property type="match status" value="1"/>
</dbReference>
<dbReference type="InterPro" id="IPR011009">
    <property type="entry name" value="Kinase-like_dom_sf"/>
</dbReference>
<proteinExistence type="predicted"/>
<dbReference type="Proteomes" id="UP000663929">
    <property type="component" value="Chromosome"/>
</dbReference>
<keyword evidence="3 8" id="KW-0418">Kinase</keyword>
<dbReference type="SMART" id="SM00220">
    <property type="entry name" value="S_TKc"/>
    <property type="match status" value="1"/>
</dbReference>
<dbReference type="GO" id="GO:0005524">
    <property type="term" value="F:ATP binding"/>
    <property type="evidence" value="ECO:0007669"/>
    <property type="project" value="UniProtKB-UniRule"/>
</dbReference>
<feature type="binding site" evidence="6">
    <location>
        <position position="120"/>
    </location>
    <ligand>
        <name>ATP</name>
        <dbReference type="ChEBI" id="CHEBI:30616"/>
    </ligand>
</feature>
<feature type="domain" description="Protein kinase" evidence="7">
    <location>
        <begin position="90"/>
        <end position="374"/>
    </location>
</feature>
<feature type="repeat" description="TPR" evidence="5">
    <location>
        <begin position="485"/>
        <end position="518"/>
    </location>
</feature>
<evidence type="ECO:0000256" key="4">
    <source>
        <dbReference type="ARBA" id="ARBA00022840"/>
    </source>
</evidence>
<dbReference type="AlphaFoldDB" id="A0A8A4TS56"/>
<sequence>MAPDQSTDRDDDSCDLLGDEIAREKWMHRILMQAMSRNRPQRRPFIEAACGDRSEYLNTLISRLAEAESFETGPGDPEFEEPPRTHVGPYRIERELGRGGMGVVYLATREDDFQMRVAVKLVKPGLDSDRLLRAFHQERQILATLQHPCIAQLHDGGTTEDGRPYLVMEYVDGTPLSTYCREARLDLNDSLKLFGKICRAVSFAHQKLIIHRDLKSSNVMITRDGEPKLLDFGIAAFLDAQTRAPVVKTFDEKGRMTPEYASPEQVSGERLTAATDVYSLGVILYEMLTGCLPFRFKTTNPNEWQEKICTVNPIKPSLMLKRKRAEPTSDRWGWLPTWRRIPADLDAITAKAMAKSTEERYGSAEQLTRDLKRFQQNQVVSARKAGFGYVLQRFLKRNRMQIAIMLLVSGLALTALQQRAEAIRERDIAELERKATMNVTEFLNRMFRDADPKLNRDKPLTVLEMLDRGIARIETDMRDYPWIGARLYFGMGETYLGFGHIQRAEELFARGLELRESLDRDPDRLLFHLKRQLAVALRENGKEDEALDMLQRADETRKRLPVYHKKDEARWNTEYGQTLVSMGWFPEAEIAFHRAIELMEGLPEHNMQRGAAYNGLSRIAYNANDFLNQKGFMELALDNFCQIHDSNPLVYYTLLTNHGNMLILQGQIREAEEQYRQAWRHFQSQTGDHPHFSKIAVCEGLSGILLLRDQMAEAETYIEREQSMVDQLFGNQDHIMRVYPLTRRAMLAMWRGEFDIALSLFERAQNLDPSGDYTEHTRLALAECQLRRGQASLAKEILNEMPEGPNTGDPNAALYLRLAGRVAYHLADFEEARRLQEQARDLMERFGMWEQVWGAFLRVDLAATAIALDRPGEANALLANAERMLRRFFDGDHEVFLRILSHRGAIDAAAGRIADAREKFQVAERGFRTKTAFHDNDLYLVLRRLADLESERAGEITGSPSVR</sequence>
<dbReference type="GO" id="GO:0004674">
    <property type="term" value="F:protein serine/threonine kinase activity"/>
    <property type="evidence" value="ECO:0007669"/>
    <property type="project" value="TreeGrafter"/>
</dbReference>
<dbReference type="PROSITE" id="PS00107">
    <property type="entry name" value="PROTEIN_KINASE_ATP"/>
    <property type="match status" value="1"/>
</dbReference>
<dbReference type="Gene3D" id="3.30.200.20">
    <property type="entry name" value="Phosphorylase Kinase, domain 1"/>
    <property type="match status" value="1"/>
</dbReference>
<evidence type="ECO:0000259" key="7">
    <source>
        <dbReference type="PROSITE" id="PS50011"/>
    </source>
</evidence>
<keyword evidence="4 6" id="KW-0067">ATP-binding</keyword>